<feature type="transmembrane region" description="Helical" evidence="1">
    <location>
        <begin position="98"/>
        <end position="118"/>
    </location>
</feature>
<reference evidence="3 4" key="1">
    <citation type="submission" date="2022-06" db="EMBL/GenBank/DDBJ databases">
        <title>Mycolicibacterium sp. CAU 1645 isolated from seawater.</title>
        <authorList>
            <person name="Kim W."/>
        </authorList>
    </citation>
    <scope>NUCLEOTIDE SEQUENCE [LARGE SCALE GENOMIC DNA]</scope>
    <source>
        <strain evidence="3 4">CAU 1645</strain>
    </source>
</reference>
<feature type="transmembrane region" description="Helical" evidence="1">
    <location>
        <begin position="68"/>
        <end position="86"/>
    </location>
</feature>
<keyword evidence="2" id="KW-0732">Signal</keyword>
<name>A0ABT1MB61_9MYCO</name>
<evidence type="ECO:0000313" key="3">
    <source>
        <dbReference type="EMBL" id="MCP9275775.1"/>
    </source>
</evidence>
<proteinExistence type="predicted"/>
<protein>
    <recommendedName>
        <fullName evidence="5">MFS transporter</fullName>
    </recommendedName>
</protein>
<keyword evidence="1" id="KW-0812">Transmembrane</keyword>
<dbReference type="RefSeq" id="WP_255063632.1">
    <property type="nucleotide sequence ID" value="NZ_JANDBD010000013.1"/>
</dbReference>
<accession>A0ABT1MB61</accession>
<evidence type="ECO:0000256" key="1">
    <source>
        <dbReference type="SAM" id="Phobius"/>
    </source>
</evidence>
<evidence type="ECO:0000313" key="4">
    <source>
        <dbReference type="Proteomes" id="UP001651690"/>
    </source>
</evidence>
<sequence length="175" mass="16840">MTHSPVTVAARVRGAAVGALTVALATVAHAWASGAAPSGAGVILLGVLAVTVGAIAATAPAATTVPGLLILLAAGQLTGHVLLAASGHRHVASATSDAAMLSAHAAAIVVCAVLVAVAGRLGEALSHAVRAIAARVRSEPPPAADTVAYSADQPLQATLALAVSKSHRGPPVAAH</sequence>
<evidence type="ECO:0000256" key="2">
    <source>
        <dbReference type="SAM" id="SignalP"/>
    </source>
</evidence>
<keyword evidence="1" id="KW-0472">Membrane</keyword>
<comment type="caution">
    <text evidence="3">The sequence shown here is derived from an EMBL/GenBank/DDBJ whole genome shotgun (WGS) entry which is preliminary data.</text>
</comment>
<feature type="chain" id="PRO_5045602459" description="MFS transporter" evidence="2">
    <location>
        <begin position="31"/>
        <end position="175"/>
    </location>
</feature>
<feature type="signal peptide" evidence="2">
    <location>
        <begin position="1"/>
        <end position="30"/>
    </location>
</feature>
<keyword evidence="4" id="KW-1185">Reference proteome</keyword>
<feature type="transmembrane region" description="Helical" evidence="1">
    <location>
        <begin position="40"/>
        <end position="61"/>
    </location>
</feature>
<evidence type="ECO:0008006" key="5">
    <source>
        <dbReference type="Google" id="ProtNLM"/>
    </source>
</evidence>
<dbReference type="Proteomes" id="UP001651690">
    <property type="component" value="Unassembled WGS sequence"/>
</dbReference>
<gene>
    <name evidence="3" type="ORF">NM203_26645</name>
</gene>
<organism evidence="3 4">
    <name type="scientific">Mycolicibacterium arenosum</name>
    <dbReference type="NCBI Taxonomy" id="2952157"/>
    <lineage>
        <taxon>Bacteria</taxon>
        <taxon>Bacillati</taxon>
        <taxon>Actinomycetota</taxon>
        <taxon>Actinomycetes</taxon>
        <taxon>Mycobacteriales</taxon>
        <taxon>Mycobacteriaceae</taxon>
        <taxon>Mycolicibacterium</taxon>
    </lineage>
</organism>
<keyword evidence="1" id="KW-1133">Transmembrane helix</keyword>
<dbReference type="EMBL" id="JANDBD010000013">
    <property type="protein sequence ID" value="MCP9275775.1"/>
    <property type="molecule type" value="Genomic_DNA"/>
</dbReference>